<feature type="region of interest" description="Disordered" evidence="1">
    <location>
        <begin position="1"/>
        <end position="20"/>
    </location>
</feature>
<proteinExistence type="predicted"/>
<protein>
    <recommendedName>
        <fullName evidence="4">U1-type domain-containing protein</fullName>
    </recommendedName>
</protein>
<organism evidence="2 3">
    <name type="scientific">Mycena venus</name>
    <dbReference type="NCBI Taxonomy" id="2733690"/>
    <lineage>
        <taxon>Eukaryota</taxon>
        <taxon>Fungi</taxon>
        <taxon>Dikarya</taxon>
        <taxon>Basidiomycota</taxon>
        <taxon>Agaricomycotina</taxon>
        <taxon>Agaricomycetes</taxon>
        <taxon>Agaricomycetidae</taxon>
        <taxon>Agaricales</taxon>
        <taxon>Marasmiineae</taxon>
        <taxon>Mycenaceae</taxon>
        <taxon>Mycena</taxon>
    </lineage>
</organism>
<evidence type="ECO:0000256" key="1">
    <source>
        <dbReference type="SAM" id="MobiDB-lite"/>
    </source>
</evidence>
<feature type="compositionally biased region" description="Polar residues" evidence="1">
    <location>
        <begin position="703"/>
        <end position="722"/>
    </location>
</feature>
<dbReference type="OrthoDB" id="2246127at2759"/>
<feature type="region of interest" description="Disordered" evidence="1">
    <location>
        <begin position="65"/>
        <end position="86"/>
    </location>
</feature>
<feature type="compositionally biased region" description="Low complexity" evidence="1">
    <location>
        <begin position="672"/>
        <end position="686"/>
    </location>
</feature>
<accession>A0A8H6XNP3</accession>
<feature type="compositionally biased region" description="Polar residues" evidence="1">
    <location>
        <begin position="1"/>
        <end position="11"/>
    </location>
</feature>
<dbReference type="EMBL" id="JACAZI010000014">
    <property type="protein sequence ID" value="KAF7344648.1"/>
    <property type="molecule type" value="Genomic_DNA"/>
</dbReference>
<dbReference type="AlphaFoldDB" id="A0A8H6XNP3"/>
<name>A0A8H6XNP3_9AGAR</name>
<feature type="region of interest" description="Disordered" evidence="1">
    <location>
        <begin position="156"/>
        <end position="189"/>
    </location>
</feature>
<evidence type="ECO:0000313" key="3">
    <source>
        <dbReference type="Proteomes" id="UP000620124"/>
    </source>
</evidence>
<dbReference type="PANTHER" id="PTHR31912:SF34">
    <property type="entry name" value="NOTOCHORD-RELATED PROTEIN"/>
    <property type="match status" value="1"/>
</dbReference>
<feature type="region of interest" description="Disordered" evidence="1">
    <location>
        <begin position="661"/>
        <end position="722"/>
    </location>
</feature>
<feature type="compositionally biased region" description="Acidic residues" evidence="1">
    <location>
        <begin position="162"/>
        <end position="171"/>
    </location>
</feature>
<comment type="caution">
    <text evidence="2">The sequence shown here is derived from an EMBL/GenBank/DDBJ whole genome shotgun (WGS) entry which is preliminary data.</text>
</comment>
<reference evidence="2" key="1">
    <citation type="submission" date="2020-05" db="EMBL/GenBank/DDBJ databases">
        <title>Mycena genomes resolve the evolution of fungal bioluminescence.</title>
        <authorList>
            <person name="Tsai I.J."/>
        </authorList>
    </citation>
    <scope>NUCLEOTIDE SEQUENCE</scope>
    <source>
        <strain evidence="2">CCC161011</strain>
    </source>
</reference>
<sequence>MPRATAFSTKTGKFPSSRPDVWDYNAEEQTYCCTVCPNFTPVPLKRVTEHETGTRHKRNVKVFDRTNRNSALPAERDPPPQPTASRIRGPLAQTLAQISQQPQPKFPDDSWVDTNTGTINIDWNSDLMDIDTRQQEPLTVRNTALLTEQLHAYLNSSINSDSESDEENEDNDSGRAKSDSDSEGEEVVKPIQRKRRRVINLEEPGSEWFPWPDKETFVLDILRHVPRCSFSKKQNAAIHWAMLALGLNDLPSDRVMDDIDKVLQPLCGIQTIRYAGKLGHVYYVNDLAAIIAQEMANPSVRKNLHFLPEDTTPSLSEAWQASRWLDELDSDLTTPMIRKHGQDFFIHEPTMLRDGNKTASGIKDTYQAVFLDRIFALSTKKGRTKPQKQADVRALRRTFPTDIASPVWRIKDIDPHQDTPVEILHVILLGFVKYFWRDAIARVQKSDKEVSIARLYSFNGSGLGISALAGHTRVNYSGSLTGRDFRAIVQAAPFVLQGLLPEKNIRAWTALIFCGIGDGVVYDDPATSSRRIGSVVEIVQILGSAAEQSGIADFLLVTPAIVGEAHDLYSMRRLQSINEYKCLNIEDIQCTVNIQHNCADNNCTITFQYFVPNDRIVNTAQMRDAEALAPFRFKPASLPQTSIIQSAAELEFSVRQTKANAKDASSVPVPPAASEFPPFSSSSQPPLTAPLLNVPQVRPVFQNPPSSFRWSSGGDTQMYDST</sequence>
<evidence type="ECO:0000313" key="2">
    <source>
        <dbReference type="EMBL" id="KAF7344648.1"/>
    </source>
</evidence>
<dbReference type="Proteomes" id="UP000620124">
    <property type="component" value="Unassembled WGS sequence"/>
</dbReference>
<gene>
    <name evidence="2" type="ORF">MVEN_01625000</name>
</gene>
<evidence type="ECO:0008006" key="4">
    <source>
        <dbReference type="Google" id="ProtNLM"/>
    </source>
</evidence>
<dbReference type="PANTHER" id="PTHR31912">
    <property type="entry name" value="IP13529P"/>
    <property type="match status" value="1"/>
</dbReference>
<keyword evidence="3" id="KW-1185">Reference proteome</keyword>